<evidence type="ECO:0000313" key="2">
    <source>
        <dbReference type="EMBL" id="CAI9775660.1"/>
    </source>
</evidence>
<accession>A0AAD2E5L8</accession>
<feature type="compositionally biased region" description="Basic and acidic residues" evidence="1">
    <location>
        <begin position="1"/>
        <end position="14"/>
    </location>
</feature>
<name>A0AAD2E5L8_9LAMI</name>
<dbReference type="Proteomes" id="UP000834106">
    <property type="component" value="Chromosome 14"/>
</dbReference>
<proteinExistence type="predicted"/>
<dbReference type="EMBL" id="OU503049">
    <property type="protein sequence ID" value="CAI9775660.1"/>
    <property type="molecule type" value="Genomic_DNA"/>
</dbReference>
<organism evidence="2 3">
    <name type="scientific">Fraxinus pennsylvanica</name>
    <dbReference type="NCBI Taxonomy" id="56036"/>
    <lineage>
        <taxon>Eukaryota</taxon>
        <taxon>Viridiplantae</taxon>
        <taxon>Streptophyta</taxon>
        <taxon>Embryophyta</taxon>
        <taxon>Tracheophyta</taxon>
        <taxon>Spermatophyta</taxon>
        <taxon>Magnoliopsida</taxon>
        <taxon>eudicotyledons</taxon>
        <taxon>Gunneridae</taxon>
        <taxon>Pentapetalae</taxon>
        <taxon>asterids</taxon>
        <taxon>lamiids</taxon>
        <taxon>Lamiales</taxon>
        <taxon>Oleaceae</taxon>
        <taxon>Oleeae</taxon>
        <taxon>Fraxinus</taxon>
    </lineage>
</organism>
<feature type="region of interest" description="Disordered" evidence="1">
    <location>
        <begin position="1"/>
        <end position="23"/>
    </location>
</feature>
<dbReference type="AlphaFoldDB" id="A0AAD2E5L8"/>
<keyword evidence="3" id="KW-1185">Reference proteome</keyword>
<evidence type="ECO:0000313" key="3">
    <source>
        <dbReference type="Proteomes" id="UP000834106"/>
    </source>
</evidence>
<reference evidence="2" key="1">
    <citation type="submission" date="2023-05" db="EMBL/GenBank/DDBJ databases">
        <authorList>
            <person name="Huff M."/>
        </authorList>
    </citation>
    <scope>NUCLEOTIDE SEQUENCE</scope>
</reference>
<evidence type="ECO:0000256" key="1">
    <source>
        <dbReference type="SAM" id="MobiDB-lite"/>
    </source>
</evidence>
<sequence length="170" mass="17931">MGVEGMTEKGKELVETPQQAQHSMLPPFSNSQIIFGDEESQALTQQVLPAANSLQASTSNVLVNYPSNVMPCYYPNFSYNVGTQLGIVEGTLRSSATGVFPLGFHGSFQPLPPPSAIASWMSTATHSIPPGAGVPSSLFDNQSSGMAYQDAASGIGMAFENVGSSRRPPF</sequence>
<protein>
    <submittedName>
        <fullName evidence="2">Uncharacterized protein</fullName>
    </submittedName>
</protein>
<gene>
    <name evidence="2" type="ORF">FPE_LOCUS23090</name>
</gene>